<dbReference type="Proteomes" id="UP000000673">
    <property type="component" value="Unassembled WGS sequence"/>
</dbReference>
<feature type="compositionally biased region" description="Basic and acidic residues" evidence="9">
    <location>
        <begin position="86"/>
        <end position="98"/>
    </location>
</feature>
<evidence type="ECO:0000313" key="11">
    <source>
        <dbReference type="EMBL" id="ETN64211.1"/>
    </source>
</evidence>
<feature type="region of interest" description="Disordered" evidence="9">
    <location>
        <begin position="49"/>
        <end position="98"/>
    </location>
</feature>
<dbReference type="HOGENOM" id="CLU_411738_0_0_1"/>
<dbReference type="VEuPathDB" id="VectorBase:ADAR2_001791"/>
<evidence type="ECO:0000256" key="2">
    <source>
        <dbReference type="ARBA" id="ARBA00022723"/>
    </source>
</evidence>
<feature type="region of interest" description="Disordered" evidence="9">
    <location>
        <begin position="622"/>
        <end position="645"/>
    </location>
</feature>
<accession>W5JJ90</accession>
<comment type="subcellular location">
    <subcellularLocation>
        <location evidence="1">Nucleus</location>
    </subcellularLocation>
</comment>
<evidence type="ECO:0000256" key="3">
    <source>
        <dbReference type="ARBA" id="ARBA00022737"/>
    </source>
</evidence>
<reference evidence="11" key="2">
    <citation type="submission" date="2010-05" db="EMBL/GenBank/DDBJ databases">
        <authorList>
            <person name="Almeida L.G."/>
            <person name="Nicolas M.F."/>
            <person name="Souza R.C."/>
            <person name="Vasconcelos A.T.R."/>
        </authorList>
    </citation>
    <scope>NUCLEOTIDE SEQUENCE</scope>
</reference>
<reference evidence="12" key="4">
    <citation type="submission" date="2015-06" db="UniProtKB">
        <authorList>
            <consortium name="EnsemblMetazoa"/>
        </authorList>
    </citation>
    <scope>IDENTIFICATION</scope>
</reference>
<dbReference type="Pfam" id="PF00096">
    <property type="entry name" value="zf-C2H2"/>
    <property type="match status" value="1"/>
</dbReference>
<keyword evidence="13" id="KW-1185">Reference proteome</keyword>
<dbReference type="SUPFAM" id="SSF57667">
    <property type="entry name" value="beta-beta-alpha zinc fingers"/>
    <property type="match status" value="4"/>
</dbReference>
<dbReference type="InterPro" id="IPR050589">
    <property type="entry name" value="Ikaros_C2H2-ZF"/>
</dbReference>
<keyword evidence="7" id="KW-0539">Nucleus</keyword>
<dbReference type="EnsemblMetazoa" id="ADAC004059-RA">
    <property type="protein sequence ID" value="ADAC004059-PA"/>
    <property type="gene ID" value="ADAC004059"/>
</dbReference>
<feature type="domain" description="C2H2-type" evidence="10">
    <location>
        <begin position="414"/>
        <end position="441"/>
    </location>
</feature>
<feature type="compositionally biased region" description="Acidic residues" evidence="9">
    <location>
        <begin position="75"/>
        <end position="85"/>
    </location>
</feature>
<evidence type="ECO:0000256" key="4">
    <source>
        <dbReference type="ARBA" id="ARBA00022771"/>
    </source>
</evidence>
<evidence type="ECO:0000256" key="6">
    <source>
        <dbReference type="ARBA" id="ARBA00023125"/>
    </source>
</evidence>
<dbReference type="SMART" id="SM00355">
    <property type="entry name" value="ZnF_C2H2"/>
    <property type="match status" value="9"/>
</dbReference>
<reference evidence="11 13" key="1">
    <citation type="journal article" date="2010" name="BMC Genomics">
        <title>Combination of measures distinguishes pre-miRNAs from other stem-loops in the genome of the newly sequenced Anopheles darlingi.</title>
        <authorList>
            <person name="Mendes N.D."/>
            <person name="Freitas A.T."/>
            <person name="Vasconcelos A.T."/>
            <person name="Sagot M.F."/>
        </authorList>
    </citation>
    <scope>NUCLEOTIDE SEQUENCE</scope>
</reference>
<feature type="domain" description="C2H2-type" evidence="10">
    <location>
        <begin position="385"/>
        <end position="413"/>
    </location>
</feature>
<dbReference type="PANTHER" id="PTHR24404:SF114">
    <property type="entry name" value="KLUMPFUSS, ISOFORM B-RELATED"/>
    <property type="match status" value="1"/>
</dbReference>
<dbReference type="InterPro" id="IPR036236">
    <property type="entry name" value="Znf_C2H2_sf"/>
</dbReference>
<keyword evidence="4 8" id="KW-0863">Zinc-finger</keyword>
<dbReference type="GO" id="GO:0000978">
    <property type="term" value="F:RNA polymerase II cis-regulatory region sequence-specific DNA binding"/>
    <property type="evidence" value="ECO:0007669"/>
    <property type="project" value="TreeGrafter"/>
</dbReference>
<dbReference type="GO" id="GO:0003700">
    <property type="term" value="F:DNA-binding transcription factor activity"/>
    <property type="evidence" value="ECO:0007669"/>
    <property type="project" value="TreeGrafter"/>
</dbReference>
<evidence type="ECO:0000256" key="1">
    <source>
        <dbReference type="ARBA" id="ARBA00004123"/>
    </source>
</evidence>
<dbReference type="eggNOG" id="KOG3608">
    <property type="taxonomic scope" value="Eukaryota"/>
</dbReference>
<keyword evidence="3" id="KW-0677">Repeat</keyword>
<keyword evidence="6" id="KW-0238">DNA-binding</keyword>
<evidence type="ECO:0000256" key="7">
    <source>
        <dbReference type="ARBA" id="ARBA00023242"/>
    </source>
</evidence>
<feature type="domain" description="C2H2-type" evidence="10">
    <location>
        <begin position="299"/>
        <end position="328"/>
    </location>
</feature>
<dbReference type="PROSITE" id="PS50157">
    <property type="entry name" value="ZINC_FINGER_C2H2_2"/>
    <property type="match status" value="7"/>
</dbReference>
<dbReference type="Gene3D" id="3.30.160.60">
    <property type="entry name" value="Classic Zinc Finger"/>
    <property type="match status" value="3"/>
</dbReference>
<feature type="region of interest" description="Disordered" evidence="9">
    <location>
        <begin position="528"/>
        <end position="566"/>
    </location>
</feature>
<evidence type="ECO:0000256" key="9">
    <source>
        <dbReference type="SAM" id="MobiDB-lite"/>
    </source>
</evidence>
<feature type="domain" description="C2H2-type" evidence="10">
    <location>
        <begin position="473"/>
        <end position="501"/>
    </location>
</feature>
<feature type="domain" description="C2H2-type" evidence="10">
    <location>
        <begin position="259"/>
        <end position="283"/>
    </location>
</feature>
<dbReference type="GO" id="GO:0008270">
    <property type="term" value="F:zinc ion binding"/>
    <property type="evidence" value="ECO:0007669"/>
    <property type="project" value="UniProtKB-KW"/>
</dbReference>
<proteinExistence type="predicted"/>
<evidence type="ECO:0000313" key="12">
    <source>
        <dbReference type="EnsemblMetazoa" id="ADAC004059-PA"/>
    </source>
</evidence>
<dbReference type="InterPro" id="IPR013087">
    <property type="entry name" value="Znf_C2H2_type"/>
</dbReference>
<feature type="domain" description="C2H2-type" evidence="10">
    <location>
        <begin position="442"/>
        <end position="471"/>
    </location>
</feature>
<dbReference type="OMA" id="ANDEGCY"/>
<dbReference type="AlphaFoldDB" id="W5JJ90"/>
<organism evidence="11">
    <name type="scientific">Anopheles darlingi</name>
    <name type="common">Mosquito</name>
    <dbReference type="NCBI Taxonomy" id="43151"/>
    <lineage>
        <taxon>Eukaryota</taxon>
        <taxon>Metazoa</taxon>
        <taxon>Ecdysozoa</taxon>
        <taxon>Arthropoda</taxon>
        <taxon>Hexapoda</taxon>
        <taxon>Insecta</taxon>
        <taxon>Pterygota</taxon>
        <taxon>Neoptera</taxon>
        <taxon>Endopterygota</taxon>
        <taxon>Diptera</taxon>
        <taxon>Nematocera</taxon>
        <taxon>Culicoidea</taxon>
        <taxon>Culicidae</taxon>
        <taxon>Anophelinae</taxon>
        <taxon>Anopheles</taxon>
    </lineage>
</organism>
<dbReference type="STRING" id="43151.W5JJ90"/>
<dbReference type="FunCoup" id="W5JJ90">
    <property type="interactions" value="1839"/>
</dbReference>
<dbReference type="VEuPathDB" id="VectorBase:ADAC004059"/>
<dbReference type="EMBL" id="ADMH02001070">
    <property type="protein sequence ID" value="ETN64211.1"/>
    <property type="molecule type" value="Genomic_DNA"/>
</dbReference>
<dbReference type="PROSITE" id="PS00028">
    <property type="entry name" value="ZINC_FINGER_C2H2_1"/>
    <property type="match status" value="6"/>
</dbReference>
<evidence type="ECO:0000256" key="5">
    <source>
        <dbReference type="ARBA" id="ARBA00022833"/>
    </source>
</evidence>
<evidence type="ECO:0000313" key="13">
    <source>
        <dbReference type="Proteomes" id="UP000000673"/>
    </source>
</evidence>
<evidence type="ECO:0000259" key="10">
    <source>
        <dbReference type="PROSITE" id="PS50157"/>
    </source>
</evidence>
<feature type="domain" description="C2H2-type" evidence="10">
    <location>
        <begin position="359"/>
        <end position="386"/>
    </location>
</feature>
<protein>
    <recommendedName>
        <fullName evidence="10">C2H2-type domain-containing protein</fullName>
    </recommendedName>
</protein>
<name>W5JJ90_ANODA</name>
<dbReference type="PANTHER" id="PTHR24404">
    <property type="entry name" value="ZINC FINGER PROTEIN"/>
    <property type="match status" value="1"/>
</dbReference>
<sequence>MPSNSIVDLDCRFSRQGCVQSKSSCFGFVFRLFRLQIFLGLQGSCVKMGKPNQKRKQRNRSVNEQNDEKKIKTAEDDEREEIISDDPVREEDSQDEVHSNVQIWVQEQQPYLETGYDEIENDITEENEASSQVLPEDTEILLRERLKNYSEEEKCQSVKYECEWNKCQYLSGHDRKYFLHVEQHASDSSANDEGCYDCAWDLCDFVAKSKDDLMGHVHYHGYHTKLKVHGASLTFLLKIPACSYDSRTRNTISTRPTSFSCEWDGCGQLFNKAMHYFHHVDTHIFDLFAPGVKSAKEPQLCLWPVCNESFRERWKAVRHINAHTGRRALACYNCGEMFRERCKYLDHCHRQIELADRKYQCPECDRFYATQRLLKAHLAKHTKNAQCTLCPLSFPSMATLSRHILTRHIKDRPFACNQCSYRSVTKYELEKHHQTHSTKNVYRCSEFGCNVVYKSESSIKRHISMHYNRPVHYECHICSKSYKIGWSLSKHLATVHEVERLYGHTRFRYKIDTDGVFRLASYIDERDKKSGMANVPQEGSSTSPPGCTVEEMSQETLREKDPPADGSIKLVNVKPTISTITPKGNTFIVELSLEPDNQVSDAKKSDSVQVNEDVVEMLPEDAKDQATSSFEQTERIKQEDGSQTSEVKLVQDFTVMRRYLKFSKMPKINGKSGD</sequence>
<keyword evidence="5" id="KW-0862">Zinc</keyword>
<gene>
    <name evidence="11" type="ORF">AND_004059</name>
</gene>
<dbReference type="GO" id="GO:0005634">
    <property type="term" value="C:nucleus"/>
    <property type="evidence" value="ECO:0007669"/>
    <property type="project" value="UniProtKB-SubCell"/>
</dbReference>
<reference evidence="11" key="3">
    <citation type="journal article" date="2013" name="Nucleic Acids Res.">
        <title>The genome of Anopheles darlingi, the main neotropical malaria vector.</title>
        <authorList>
            <person name="Marinotti O."/>
            <person name="Cerqueira G.C."/>
            <person name="de Almeida L.G."/>
            <person name="Ferro M.I."/>
            <person name="Loreto E.L."/>
            <person name="Zaha A."/>
            <person name="Teixeira S.M."/>
            <person name="Wespiser A.R."/>
            <person name="Almeida E Silva A."/>
            <person name="Schlindwein A.D."/>
            <person name="Pacheco A.C."/>
            <person name="Silva A.L."/>
            <person name="Graveley B.R."/>
            <person name="Walenz B.P."/>
            <person name="Lima Bde A."/>
            <person name="Ribeiro C.A."/>
            <person name="Nunes-Silva C.G."/>
            <person name="de Carvalho C.R."/>
            <person name="Soares C.M."/>
            <person name="de Menezes C.B."/>
            <person name="Matiolli C."/>
            <person name="Caffrey D."/>
            <person name="Araujo D.A."/>
            <person name="de Oliveira D.M."/>
            <person name="Golenbock D."/>
            <person name="Grisard E.C."/>
            <person name="Fantinatti-Garboggini F."/>
            <person name="de Carvalho F.M."/>
            <person name="Barcellos F.G."/>
            <person name="Prosdocimi F."/>
            <person name="May G."/>
            <person name="Azevedo Junior G.M."/>
            <person name="Guimaraes G.M."/>
            <person name="Goldman G.H."/>
            <person name="Padilha I.Q."/>
            <person name="Batista Jda S."/>
            <person name="Ferro J.A."/>
            <person name="Ribeiro J.M."/>
            <person name="Fietto J.L."/>
            <person name="Dabbas K.M."/>
            <person name="Cerdeira L."/>
            <person name="Agnez-Lima L.F."/>
            <person name="Brocchi M."/>
            <person name="de Carvalho M.O."/>
            <person name="Teixeira Mde M."/>
            <person name="Diniz Maia Mde M."/>
            <person name="Goldman M.H."/>
            <person name="Cruz Schneider M.P."/>
            <person name="Felipe M.S."/>
            <person name="Hungria M."/>
            <person name="Nicolas M.F."/>
            <person name="Pereira M."/>
            <person name="Montes M.A."/>
            <person name="Cantao M.E."/>
            <person name="Vincentz M."/>
            <person name="Rafael M.S."/>
            <person name="Silverman N."/>
            <person name="Stoco P.H."/>
            <person name="Souza R.C."/>
            <person name="Vicentini R."/>
            <person name="Gazzinelli R.T."/>
            <person name="Neves Rde O."/>
            <person name="Silva R."/>
            <person name="Astolfi-Filho S."/>
            <person name="Maciel T.E."/>
            <person name="Urmenyi T.P."/>
            <person name="Tadei W.P."/>
            <person name="Camargo E.P."/>
            <person name="de Vasconcelos A.T."/>
        </authorList>
    </citation>
    <scope>NUCLEOTIDE SEQUENCE</scope>
</reference>
<dbReference type="GO" id="GO:0006357">
    <property type="term" value="P:regulation of transcription by RNA polymerase II"/>
    <property type="evidence" value="ECO:0007669"/>
    <property type="project" value="TreeGrafter"/>
</dbReference>
<evidence type="ECO:0000256" key="8">
    <source>
        <dbReference type="PROSITE-ProRule" id="PRU00042"/>
    </source>
</evidence>
<keyword evidence="2" id="KW-0479">Metal-binding</keyword>